<sequence length="288" mass="31903">MIESTAYTTDGTDGSEWDLGPEDDSSGVMKTVGHLIKVLREAAGLTQTELGAAIGYGDEMVSKVERGVRAPKPAFLDNTDRVLHAHGAVSALKKDVAEARFPKRVRDLAKLEAEAVELGAYGTHNLHGLLQSEEYANALFAVRRPAMAAEDVERFVAARMARQAIFHRTPFTTLTFVQEEVTLRRPIGGRAVLRRQLDHILELGQLRHVEIQVMPIDREDHAGMGGELQLLKLRDGTTVGYSEAQLTSRLVSKPREVQIMELRYGIIRSQALTPRESLAFIEKVRGEL</sequence>
<dbReference type="RefSeq" id="WP_167986505.1">
    <property type="nucleotide sequence ID" value="NZ_JAATEJ010000032.1"/>
</dbReference>
<evidence type="ECO:0000256" key="1">
    <source>
        <dbReference type="SAM" id="MobiDB-lite"/>
    </source>
</evidence>
<dbReference type="InterPro" id="IPR043917">
    <property type="entry name" value="DUF5753"/>
</dbReference>
<accession>A0ABX0ZWX0</accession>
<organism evidence="3 4">
    <name type="scientific">Actinacidiphila epipremni</name>
    <dbReference type="NCBI Taxonomy" id="2053013"/>
    <lineage>
        <taxon>Bacteria</taxon>
        <taxon>Bacillati</taxon>
        <taxon>Actinomycetota</taxon>
        <taxon>Actinomycetes</taxon>
        <taxon>Kitasatosporales</taxon>
        <taxon>Streptomycetaceae</taxon>
        <taxon>Actinacidiphila</taxon>
    </lineage>
</organism>
<evidence type="ECO:0000313" key="4">
    <source>
        <dbReference type="Proteomes" id="UP000734511"/>
    </source>
</evidence>
<feature type="domain" description="HTH cro/C1-type" evidence="2">
    <location>
        <begin position="36"/>
        <end position="76"/>
    </location>
</feature>
<dbReference type="InterPro" id="IPR010982">
    <property type="entry name" value="Lambda_DNA-bd_dom_sf"/>
</dbReference>
<dbReference type="PROSITE" id="PS50943">
    <property type="entry name" value="HTH_CROC1"/>
    <property type="match status" value="1"/>
</dbReference>
<dbReference type="SUPFAM" id="SSF47413">
    <property type="entry name" value="lambda repressor-like DNA-binding domains"/>
    <property type="match status" value="1"/>
</dbReference>
<dbReference type="Pfam" id="PF19054">
    <property type="entry name" value="DUF5753"/>
    <property type="match status" value="1"/>
</dbReference>
<evidence type="ECO:0000313" key="3">
    <source>
        <dbReference type="EMBL" id="NJP47676.1"/>
    </source>
</evidence>
<protein>
    <submittedName>
        <fullName evidence="3">Helix-turn-helix domain-containing protein</fullName>
    </submittedName>
</protein>
<dbReference type="Pfam" id="PF13560">
    <property type="entry name" value="HTH_31"/>
    <property type="match status" value="1"/>
</dbReference>
<dbReference type="EMBL" id="JAATEJ010000032">
    <property type="protein sequence ID" value="NJP47676.1"/>
    <property type="molecule type" value="Genomic_DNA"/>
</dbReference>
<dbReference type="InterPro" id="IPR001387">
    <property type="entry name" value="Cro/C1-type_HTH"/>
</dbReference>
<keyword evidence="4" id="KW-1185">Reference proteome</keyword>
<name>A0ABX0ZWX0_9ACTN</name>
<dbReference type="Proteomes" id="UP000734511">
    <property type="component" value="Unassembled WGS sequence"/>
</dbReference>
<dbReference type="SMART" id="SM00530">
    <property type="entry name" value="HTH_XRE"/>
    <property type="match status" value="1"/>
</dbReference>
<comment type="caution">
    <text evidence="3">The sequence shown here is derived from an EMBL/GenBank/DDBJ whole genome shotgun (WGS) entry which is preliminary data.</text>
</comment>
<feature type="compositionally biased region" description="Polar residues" evidence="1">
    <location>
        <begin position="1"/>
        <end position="12"/>
    </location>
</feature>
<evidence type="ECO:0000259" key="2">
    <source>
        <dbReference type="PROSITE" id="PS50943"/>
    </source>
</evidence>
<reference evidence="3 4" key="1">
    <citation type="submission" date="2020-03" db="EMBL/GenBank/DDBJ databases">
        <title>WGS of actinomycetes isolated from Thailand.</title>
        <authorList>
            <person name="Thawai C."/>
        </authorList>
    </citation>
    <scope>NUCLEOTIDE SEQUENCE [LARGE SCALE GENOMIC DNA]</scope>
    <source>
        <strain evidence="3 4">PRB2-1</strain>
    </source>
</reference>
<gene>
    <name evidence="3" type="ORF">HCN08_30355</name>
</gene>
<dbReference type="Gene3D" id="1.10.260.40">
    <property type="entry name" value="lambda repressor-like DNA-binding domains"/>
    <property type="match status" value="1"/>
</dbReference>
<feature type="region of interest" description="Disordered" evidence="1">
    <location>
        <begin position="1"/>
        <end position="24"/>
    </location>
</feature>
<proteinExistence type="predicted"/>
<dbReference type="CDD" id="cd00093">
    <property type="entry name" value="HTH_XRE"/>
    <property type="match status" value="1"/>
</dbReference>
<feature type="compositionally biased region" description="Acidic residues" evidence="1">
    <location>
        <begin position="13"/>
        <end position="24"/>
    </location>
</feature>